<keyword evidence="12" id="KW-0030">Aminoacyl-tRNA synthetase</keyword>
<keyword evidence="5" id="KW-0436">Ligase</keyword>
<keyword evidence="9" id="KW-0067">ATP-binding</keyword>
<dbReference type="Pfam" id="PF09180">
    <property type="entry name" value="ProRS-C_1"/>
    <property type="match status" value="1"/>
</dbReference>
<dbReference type="Pfam" id="PF00749">
    <property type="entry name" value="tRNA-synt_1c"/>
    <property type="match status" value="1"/>
</dbReference>
<feature type="region of interest" description="Disordered" evidence="19">
    <location>
        <begin position="837"/>
        <end position="856"/>
    </location>
</feature>
<dbReference type="Gene3D" id="1.10.1160.10">
    <property type="entry name" value="Glutamyl-trna Synthetase, Domain 2"/>
    <property type="match status" value="1"/>
</dbReference>
<dbReference type="FunFam" id="1.10.287.10:FF:000004">
    <property type="entry name" value="bifunctional glutamate/proline--tRNA ligase"/>
    <property type="match status" value="2"/>
</dbReference>
<dbReference type="PROSITE" id="PS51185">
    <property type="entry name" value="WHEP_TRS_2"/>
    <property type="match status" value="4"/>
</dbReference>
<dbReference type="PROSITE" id="PS50862">
    <property type="entry name" value="AA_TRNA_LIGASE_II"/>
    <property type="match status" value="1"/>
</dbReference>
<dbReference type="FunFam" id="3.40.50.800:FF:000005">
    <property type="entry name" value="bifunctional glutamate/proline--tRNA ligase"/>
    <property type="match status" value="1"/>
</dbReference>
<protein>
    <recommendedName>
        <fullName evidence="17">Bifunctional glutamate/proline--tRNA ligase</fullName>
        <ecNumber evidence="2">6.1.1.15</ecNumber>
        <ecNumber evidence="3">6.1.1.17</ecNumber>
    </recommendedName>
    <alternativeName>
        <fullName evidence="18">Bifunctional aminoacyl-tRNA synthetase</fullName>
    </alternativeName>
</protein>
<dbReference type="InterPro" id="IPR000924">
    <property type="entry name" value="Glu/Gln-tRNA-synth"/>
</dbReference>
<dbReference type="InterPro" id="IPR036282">
    <property type="entry name" value="Glutathione-S-Trfase_C_sf"/>
</dbReference>
<feature type="chain" id="PRO_5025454489" description="Bifunctional glutamate/proline--tRNA ligase" evidence="20">
    <location>
        <begin position="27"/>
        <end position="1545"/>
    </location>
</feature>
<dbReference type="NCBIfam" id="TIGR00408">
    <property type="entry name" value="proS_fam_I"/>
    <property type="match status" value="1"/>
</dbReference>
<evidence type="ECO:0000256" key="16">
    <source>
        <dbReference type="ARBA" id="ARBA00061295"/>
    </source>
</evidence>
<feature type="domain" description="WHEP-TRS" evidence="22">
    <location>
        <begin position="788"/>
        <end position="844"/>
    </location>
</feature>
<comment type="catalytic activity">
    <reaction evidence="15">
        <text>tRNA(Pro) + L-proline + ATP = L-prolyl-tRNA(Pro) + AMP + diphosphate</text>
        <dbReference type="Rhea" id="RHEA:14305"/>
        <dbReference type="Rhea" id="RHEA-COMP:9700"/>
        <dbReference type="Rhea" id="RHEA-COMP:9702"/>
        <dbReference type="ChEBI" id="CHEBI:30616"/>
        <dbReference type="ChEBI" id="CHEBI:33019"/>
        <dbReference type="ChEBI" id="CHEBI:60039"/>
        <dbReference type="ChEBI" id="CHEBI:78442"/>
        <dbReference type="ChEBI" id="CHEBI:78532"/>
        <dbReference type="ChEBI" id="CHEBI:456215"/>
        <dbReference type="EC" id="6.1.1.15"/>
    </reaction>
    <physiologicalReaction direction="left-to-right" evidence="15">
        <dbReference type="Rhea" id="RHEA:14306"/>
    </physiologicalReaction>
</comment>
<feature type="region of interest" description="Disordered" evidence="19">
    <location>
        <begin position="678"/>
        <end position="710"/>
    </location>
</feature>
<evidence type="ECO:0000256" key="8">
    <source>
        <dbReference type="ARBA" id="ARBA00022833"/>
    </source>
</evidence>
<evidence type="ECO:0000256" key="15">
    <source>
        <dbReference type="ARBA" id="ARBA00050792"/>
    </source>
</evidence>
<dbReference type="InterPro" id="IPR020059">
    <property type="entry name" value="Glu/Gln-tRNA-synth_Ib_codon-bd"/>
</dbReference>
<dbReference type="FunFam" id="1.10.287.10:FF:000006">
    <property type="entry name" value="Bifunctional glutamate/proline--tRNA ligase"/>
    <property type="match status" value="2"/>
</dbReference>
<evidence type="ECO:0000256" key="19">
    <source>
        <dbReference type="SAM" id="MobiDB-lite"/>
    </source>
</evidence>
<evidence type="ECO:0000256" key="6">
    <source>
        <dbReference type="ARBA" id="ARBA00022723"/>
    </source>
</evidence>
<dbReference type="GO" id="GO:0004827">
    <property type="term" value="F:proline-tRNA ligase activity"/>
    <property type="evidence" value="ECO:0007669"/>
    <property type="project" value="UniProtKB-EC"/>
</dbReference>
<evidence type="ECO:0000259" key="22">
    <source>
        <dbReference type="PROSITE" id="PS51185"/>
    </source>
</evidence>
<dbReference type="FunFam" id="3.40.50.620:FF:000070">
    <property type="entry name" value="Bifunctional glutamate/proline--tRNA ligase"/>
    <property type="match status" value="1"/>
</dbReference>
<keyword evidence="20" id="KW-0732">Signal</keyword>
<dbReference type="Gene3D" id="3.90.800.10">
    <property type="entry name" value="Glutamyl-tRNA Synthetase, Domain 3"/>
    <property type="match status" value="1"/>
</dbReference>
<evidence type="ECO:0000256" key="20">
    <source>
        <dbReference type="SAM" id="SignalP"/>
    </source>
</evidence>
<dbReference type="Pfam" id="PF00587">
    <property type="entry name" value="tRNA-synt_2b"/>
    <property type="match status" value="1"/>
</dbReference>
<dbReference type="Gene3D" id="2.40.240.10">
    <property type="entry name" value="Ribosomal Protein L25, Chain P"/>
    <property type="match status" value="1"/>
</dbReference>
<dbReference type="InterPro" id="IPR002314">
    <property type="entry name" value="aa-tRNA-synt_IIb"/>
</dbReference>
<dbReference type="GO" id="GO:0005737">
    <property type="term" value="C:cytoplasm"/>
    <property type="evidence" value="ECO:0007669"/>
    <property type="project" value="InterPro"/>
</dbReference>
<evidence type="ECO:0000256" key="7">
    <source>
        <dbReference type="ARBA" id="ARBA00022741"/>
    </source>
</evidence>
<dbReference type="Gene3D" id="3.30.930.10">
    <property type="entry name" value="Bira Bifunctional Protein, Domain 2"/>
    <property type="match status" value="1"/>
</dbReference>
<dbReference type="Gene3D" id="1.10.287.10">
    <property type="entry name" value="S15/NS1, RNA-binding"/>
    <property type="match status" value="4"/>
</dbReference>
<dbReference type="Proteomes" id="UP000005207">
    <property type="component" value="Linkage group LG1"/>
</dbReference>
<dbReference type="Gene3D" id="1.20.1050.130">
    <property type="match status" value="1"/>
</dbReference>
<evidence type="ECO:0000256" key="17">
    <source>
        <dbReference type="ARBA" id="ARBA00067786"/>
    </source>
</evidence>
<dbReference type="InterPro" id="IPR011035">
    <property type="entry name" value="Ribosomal_bL25/Gln-tRNA_synth"/>
</dbReference>
<evidence type="ECO:0000256" key="13">
    <source>
        <dbReference type="ARBA" id="ARBA00023268"/>
    </source>
</evidence>
<dbReference type="SUPFAM" id="SSF47060">
    <property type="entry name" value="S15/NS1 RNA-binding domain"/>
    <property type="match status" value="4"/>
</dbReference>
<evidence type="ECO:0000256" key="3">
    <source>
        <dbReference type="ARBA" id="ARBA00012835"/>
    </source>
</evidence>
<dbReference type="Pfam" id="PF03129">
    <property type="entry name" value="HGTP_anticodon"/>
    <property type="match status" value="1"/>
</dbReference>
<evidence type="ECO:0000313" key="23">
    <source>
        <dbReference type="Ensembl" id="ENSONIP00000060899.1"/>
    </source>
</evidence>
<feature type="compositionally biased region" description="Low complexity" evidence="19">
    <location>
        <begin position="911"/>
        <end position="937"/>
    </location>
</feature>
<dbReference type="InterPro" id="IPR020058">
    <property type="entry name" value="Glu/Gln-tRNA-synth_Ib_cat-dom"/>
</dbReference>
<feature type="region of interest" description="Disordered" evidence="19">
    <location>
        <begin position="903"/>
        <end position="944"/>
    </location>
</feature>
<dbReference type="PANTHER" id="PTHR43382:SF2">
    <property type="entry name" value="BIFUNCTIONAL GLUTAMATE_PROLINE--TRNA LIGASE"/>
    <property type="match status" value="1"/>
</dbReference>
<dbReference type="PRINTS" id="PR00987">
    <property type="entry name" value="TRNASYNTHGLU"/>
</dbReference>
<dbReference type="SUPFAM" id="SSF64586">
    <property type="entry name" value="C-terminal domain of ProRS"/>
    <property type="match status" value="1"/>
</dbReference>
<dbReference type="SUPFAM" id="SSF52954">
    <property type="entry name" value="Class II aaRS ABD-related"/>
    <property type="match status" value="1"/>
</dbReference>
<dbReference type="InterPro" id="IPR001412">
    <property type="entry name" value="aa-tRNA-synth_I_CS"/>
</dbReference>
<keyword evidence="4" id="KW-0597">Phosphoprotein</keyword>
<dbReference type="FunFam" id="1.10.1160.10:FF:000001">
    <property type="entry name" value="Glutamine--tRNA ligase"/>
    <property type="match status" value="1"/>
</dbReference>
<keyword evidence="24" id="KW-1185">Reference proteome</keyword>
<dbReference type="PROSITE" id="PS00762">
    <property type="entry name" value="WHEP_TRS_1"/>
    <property type="match status" value="4"/>
</dbReference>
<dbReference type="GO" id="GO:0003723">
    <property type="term" value="F:RNA binding"/>
    <property type="evidence" value="ECO:0007669"/>
    <property type="project" value="UniProtKB-KW"/>
</dbReference>
<dbReference type="SUPFAM" id="SSF52374">
    <property type="entry name" value="Nucleotidylyl transferase"/>
    <property type="match status" value="1"/>
</dbReference>
<dbReference type="InterPro" id="IPR004499">
    <property type="entry name" value="Pro-tRNA-ligase_IIa_arc-type"/>
</dbReference>
<dbReference type="EC" id="6.1.1.15" evidence="2"/>
<dbReference type="InterPro" id="IPR016061">
    <property type="entry name" value="Pro-tRNA_ligase_II_C"/>
</dbReference>
<keyword evidence="6" id="KW-0479">Metal-binding</keyword>
<gene>
    <name evidence="23" type="primary">EPRS1</name>
    <name evidence="23" type="synonym">eprs1</name>
</gene>
<feature type="compositionally biased region" description="Low complexity" evidence="19">
    <location>
        <begin position="690"/>
        <end position="710"/>
    </location>
</feature>
<comment type="similarity">
    <text evidence="16">In the N-terminal section; belongs to the class-I aminoacyl-tRNA synthetase family. Glutamate--tRNA ligase type 2 subfamily.</text>
</comment>
<feature type="domain" description="Aminoacyl-transfer RNA synthetases class-II family profile" evidence="21">
    <location>
        <begin position="1081"/>
        <end position="1332"/>
    </location>
</feature>
<dbReference type="GO" id="GO:0046872">
    <property type="term" value="F:metal ion binding"/>
    <property type="evidence" value="ECO:0007669"/>
    <property type="project" value="UniProtKB-KW"/>
</dbReference>
<dbReference type="Ensembl" id="ENSONIT00000057003.1">
    <property type="protein sequence ID" value="ENSONIP00000060899.1"/>
    <property type="gene ID" value="ENSONIG00000003054.2"/>
</dbReference>
<proteinExistence type="inferred from homology"/>
<dbReference type="CDD" id="cd10309">
    <property type="entry name" value="GST_C_GluProRS_N"/>
    <property type="match status" value="1"/>
</dbReference>
<feature type="domain" description="WHEP-TRS" evidence="22">
    <location>
        <begin position="856"/>
        <end position="912"/>
    </location>
</feature>
<dbReference type="SUPFAM" id="SSF50715">
    <property type="entry name" value="Ribosomal protein L25-like"/>
    <property type="match status" value="1"/>
</dbReference>
<dbReference type="PROSITE" id="PS00178">
    <property type="entry name" value="AA_TRNA_LIGASE_I"/>
    <property type="match status" value="1"/>
</dbReference>
<dbReference type="InterPro" id="IPR004526">
    <property type="entry name" value="Glu-tRNA-synth_arc/euk"/>
</dbReference>
<dbReference type="CDD" id="cd00778">
    <property type="entry name" value="ProRS_core_arch_euk"/>
    <property type="match status" value="1"/>
</dbReference>
<dbReference type="InterPro" id="IPR033721">
    <property type="entry name" value="ProRS_core_arch_euk"/>
</dbReference>
<evidence type="ECO:0000256" key="2">
    <source>
        <dbReference type="ARBA" id="ARBA00012831"/>
    </source>
</evidence>
<dbReference type="EC" id="6.1.1.17" evidence="3"/>
<evidence type="ECO:0000256" key="5">
    <source>
        <dbReference type="ARBA" id="ARBA00022598"/>
    </source>
</evidence>
<dbReference type="InterPro" id="IPR009068">
    <property type="entry name" value="uS15_NS1_RNA-bd_sf"/>
</dbReference>
<dbReference type="FunFam" id="3.30.930.10:FF:000007">
    <property type="entry name" value="Bifunctional glutamate/proline--tRNA ligase"/>
    <property type="match status" value="1"/>
</dbReference>
<dbReference type="InterPro" id="IPR045864">
    <property type="entry name" value="aa-tRNA-synth_II/BPL/LPL"/>
</dbReference>
<dbReference type="Gene3D" id="3.30.110.30">
    <property type="entry name" value="C-terminal domain of ProRS"/>
    <property type="match status" value="1"/>
</dbReference>
<evidence type="ECO:0000256" key="14">
    <source>
        <dbReference type="ARBA" id="ARBA00047366"/>
    </source>
</evidence>
<dbReference type="InterPro" id="IPR004154">
    <property type="entry name" value="Anticodon-bd"/>
</dbReference>
<comment type="similarity">
    <text evidence="1">In the C-terminal section; belongs to the class-II aminoacyl-tRNA synthetase family.</text>
</comment>
<comment type="catalytic activity">
    <reaction evidence="14">
        <text>tRNA(Glu) + L-glutamate + ATP = L-glutamyl-tRNA(Glu) + AMP + diphosphate</text>
        <dbReference type="Rhea" id="RHEA:23540"/>
        <dbReference type="Rhea" id="RHEA-COMP:9663"/>
        <dbReference type="Rhea" id="RHEA-COMP:9680"/>
        <dbReference type="ChEBI" id="CHEBI:29985"/>
        <dbReference type="ChEBI" id="CHEBI:30616"/>
        <dbReference type="ChEBI" id="CHEBI:33019"/>
        <dbReference type="ChEBI" id="CHEBI:78442"/>
        <dbReference type="ChEBI" id="CHEBI:78520"/>
        <dbReference type="ChEBI" id="CHEBI:456215"/>
        <dbReference type="EC" id="6.1.1.17"/>
    </reaction>
    <physiologicalReaction direction="left-to-right" evidence="14">
        <dbReference type="Rhea" id="RHEA:23541"/>
    </physiologicalReaction>
</comment>
<dbReference type="Pfam" id="PF20974">
    <property type="entry name" value="tRNA-synt_1c_C2"/>
    <property type="match status" value="1"/>
</dbReference>
<feature type="domain" description="WHEP-TRS" evidence="22">
    <location>
        <begin position="712"/>
        <end position="768"/>
    </location>
</feature>
<evidence type="ECO:0000259" key="21">
    <source>
        <dbReference type="PROSITE" id="PS50862"/>
    </source>
</evidence>
<dbReference type="HAMAP" id="MF_02076">
    <property type="entry name" value="Glu_tRNA_synth_type2"/>
    <property type="match status" value="1"/>
</dbReference>
<keyword evidence="7" id="KW-0547">Nucleotide-binding</keyword>
<dbReference type="HAMAP" id="MF_01571">
    <property type="entry name" value="Pro_tRNA_synth_type3"/>
    <property type="match status" value="1"/>
</dbReference>
<evidence type="ECO:0000256" key="4">
    <source>
        <dbReference type="ARBA" id="ARBA00022553"/>
    </source>
</evidence>
<keyword evidence="8" id="KW-0862">Zinc</keyword>
<dbReference type="InterPro" id="IPR000738">
    <property type="entry name" value="WHEP-TRS_dom"/>
</dbReference>
<dbReference type="CDD" id="cd00862">
    <property type="entry name" value="ProRS_anticodon_zinc"/>
    <property type="match status" value="1"/>
</dbReference>
<dbReference type="GO" id="GO:0005524">
    <property type="term" value="F:ATP binding"/>
    <property type="evidence" value="ECO:0007669"/>
    <property type="project" value="UniProtKB-KW"/>
</dbReference>
<dbReference type="InterPro" id="IPR014729">
    <property type="entry name" value="Rossmann-like_a/b/a_fold"/>
</dbReference>
<evidence type="ECO:0000256" key="10">
    <source>
        <dbReference type="ARBA" id="ARBA00022884"/>
    </source>
</evidence>
<dbReference type="FunFam" id="3.90.800.10:FF:000001">
    <property type="entry name" value="Glutamine--tRNA ligase"/>
    <property type="match status" value="1"/>
</dbReference>
<feature type="signal peptide" evidence="20">
    <location>
        <begin position="1"/>
        <end position="26"/>
    </location>
</feature>
<sequence>MCLYFTSKNTKKTLCCLVCLAGALLTAEHVKSSVQVSVEEGKDTRLHISDSVQFSDDNSICRYLARVAPALGLYGSNMMEQTEVDHWLEFSARHLCNQPDLTVALAELDKALSLRTFLVGHALTLADLSVWAALKGQQHPGFNSFFLWKKADVGKFVELPGAEMGKVVVRFPPEASGYLHIGHAKAALLNQHYQVTFKGKLIMRFDDTNPEKEKEDFERVILEDVAMLQIHPDQFTYTSDHFPTIMKFAEKLLAEGKAYIDNTPPEQMKQEREQRVESSCRNNSVEQNMKMWSEMKAGTEYGQTCCMRAKIDMNSNNGCMRDPTLYRCKNAAHPRTRNTYRVYPTYDFACPIVDSLEGVTHALRTTEYHDRDEQFYWIINALGLRKPHVWEYARLNLNNTVLSKRKLTWFVDQGYVDGWDDPRFPTVRGVLRRGMTVEGLKQFIAAQGGSRSVVNMEWDKIWAFNKKVIDPVAPRYTALSSSYVVPVSVPEATEEMKEIAKHPKNAEVGMKEVWYSPRVLIEGADAETFTEGETVTFINWGNLIITKINKGADGKVLSMEARLNLDNKDYKKTTKITWLAETNNSPLVPAICVNYQPLISKAVITKDDNFKDYINKHSKLEEKMLGDPCLKNLKKGDIIQLQRRGFYICDQPYEPVSPNSCKESPCVLIYIPDGHTKEMPTAGSKEKSKTQPASPAKAPTTSVPAPAPASAPAADLFSSIVAQGEAVRQLKAAKAPKDEIDAAVKQLLALKAEFKKLTGQDYKPGMVTLAPSASSPVTATSSSLPPPSSLGLYERVAQQGEVVRKLKSEKAPKDQVDAAVKQLLALKEEYKRITGQEYKPGVAPPQKAPAPVQNGSTNDLYEKVAEQGELVRKLKAEKAPKDQVDAAVKQLLALKAEYKQNTGKDYKPGLQAPASPAQTQSQTNSASTQSNSSPQAQELFSQVSQQGELVRKLKSEKAPKDQVDEAVKTLLDLKSKYKTLTGQDYKPVAAAGGTGGEDKNRKEKENKSEKQGGGGGGKKGKGDKGSQSKESSGGAGGAGEGQGPKKQTRLGLEAKKEENLADWYSQVITKAEMIEYYDVSGCYVLRPWAFSIWESIKDFFDKEIKKLGVENCYFPMFVSQAALEKEKSHIADFAPEVAWVTRSGKTELAEPIAVRPTSETVMYPAYAKWVQSHRDLPIKLNQWCNVVRWEFKHPQPFLRTREFLWQEGHTAFATKEEAAEEVLQILDLYARVYEELMAIPVVKGRKTEKEKFAGGDYTTTVEAFISASGRAIQGATSHHLGQNFSKMFEIVFEDPKRPGEKQLAFQNSWGITTRTIGVLTMVHGDNMGLVLPPRVACLQVVIIPCGITATLPEQEKEALLAQCTKYLKRLQEAGIRVKSDPRDNYSPGWKFNHWELKGVPIRLEVGPKDMQQKQCVAVRRDSGAKVTIPEAEVEKNLLNMLEDIQNSLASDDLKSHMVAADTMEQFQKDLDQGKIVQIPFCGGIECEDWIKKTTAKDQDLEPGAPSMGAKSLCIPFTPLKTLQPGQKCVSGKEPAQYYTLFGRSY</sequence>
<reference evidence="24" key="1">
    <citation type="submission" date="2012-01" db="EMBL/GenBank/DDBJ databases">
        <title>The Genome Sequence of Oreochromis niloticus (Nile Tilapia).</title>
        <authorList>
            <consortium name="Broad Institute Genome Assembly Team"/>
            <consortium name="Broad Institute Sequencing Platform"/>
            <person name="Di Palma F."/>
            <person name="Johnson J."/>
            <person name="Lander E.S."/>
            <person name="Lindblad-Toh K."/>
        </authorList>
    </citation>
    <scope>NUCLEOTIDE SEQUENCE [LARGE SCALE GENOMIC DNA]</scope>
</reference>
<accession>A0A669DJU8</accession>
<dbReference type="CDD" id="cd00807">
    <property type="entry name" value="GlnRS_core"/>
    <property type="match status" value="1"/>
</dbReference>
<keyword evidence="11" id="KW-0648">Protein biosynthesis</keyword>
<dbReference type="Pfam" id="PF00458">
    <property type="entry name" value="WHEP-TRS"/>
    <property type="match status" value="4"/>
</dbReference>
<feature type="compositionally biased region" description="Gly residues" evidence="19">
    <location>
        <begin position="1033"/>
        <end position="1042"/>
    </location>
</feature>
<dbReference type="InterPro" id="IPR017449">
    <property type="entry name" value="Pro-tRNA_synth_II"/>
</dbReference>
<feature type="compositionally biased region" description="Basic and acidic residues" evidence="19">
    <location>
        <begin position="996"/>
        <end position="1010"/>
    </location>
</feature>
<dbReference type="PANTHER" id="PTHR43382">
    <property type="entry name" value="PROLYL-TRNA SYNTHETASE"/>
    <property type="match status" value="1"/>
</dbReference>
<dbReference type="InterPro" id="IPR006195">
    <property type="entry name" value="aa-tRNA-synth_II"/>
</dbReference>
<dbReference type="GeneTree" id="ENSGT00550000074815"/>
<dbReference type="SUPFAM" id="SSF55681">
    <property type="entry name" value="Class II aaRS and biotin synthetases"/>
    <property type="match status" value="1"/>
</dbReference>
<dbReference type="SUPFAM" id="SSF47616">
    <property type="entry name" value="GST C-terminal domain-like"/>
    <property type="match status" value="1"/>
</dbReference>
<dbReference type="GO" id="GO:0006424">
    <property type="term" value="P:glutamyl-tRNA aminoacylation"/>
    <property type="evidence" value="ECO:0007669"/>
    <property type="project" value="InterPro"/>
</dbReference>
<evidence type="ECO:0000256" key="11">
    <source>
        <dbReference type="ARBA" id="ARBA00022917"/>
    </source>
</evidence>
<dbReference type="FunFam" id="3.30.110.30:FF:000001">
    <property type="entry name" value="Bifunctional glutamate/proline--tRNA ligase"/>
    <property type="match status" value="1"/>
</dbReference>
<feature type="domain" description="WHEP-TRS" evidence="22">
    <location>
        <begin position="935"/>
        <end position="991"/>
    </location>
</feature>
<dbReference type="InterPro" id="IPR036621">
    <property type="entry name" value="Anticodon-bd_dom_sf"/>
</dbReference>
<dbReference type="Gene3D" id="3.40.50.620">
    <property type="entry name" value="HUPs"/>
    <property type="match status" value="1"/>
</dbReference>
<evidence type="ECO:0000256" key="18">
    <source>
        <dbReference type="ARBA" id="ARBA00076053"/>
    </source>
</evidence>
<evidence type="ECO:0000313" key="24">
    <source>
        <dbReference type="Proteomes" id="UP000005207"/>
    </source>
</evidence>
<feature type="compositionally biased region" description="Basic and acidic residues" evidence="19">
    <location>
        <begin position="678"/>
        <end position="689"/>
    </location>
</feature>
<feature type="region of interest" description="Disordered" evidence="19">
    <location>
        <begin position="986"/>
        <end position="1047"/>
    </location>
</feature>
<dbReference type="CDD" id="cd00936">
    <property type="entry name" value="WEPRS_RNA"/>
    <property type="match status" value="4"/>
</dbReference>
<name>A0A669DJU8_ORENI</name>
<dbReference type="GO" id="GO:0006433">
    <property type="term" value="P:prolyl-tRNA aminoacylation"/>
    <property type="evidence" value="ECO:0007669"/>
    <property type="project" value="InterPro"/>
</dbReference>
<reference evidence="23" key="3">
    <citation type="submission" date="2025-09" db="UniProtKB">
        <authorList>
            <consortium name="Ensembl"/>
        </authorList>
    </citation>
    <scope>IDENTIFICATION</scope>
</reference>
<evidence type="ECO:0000256" key="1">
    <source>
        <dbReference type="ARBA" id="ARBA00009968"/>
    </source>
</evidence>
<dbReference type="InterPro" id="IPR049437">
    <property type="entry name" value="tRNA-synt_1c_C2"/>
</dbReference>
<dbReference type="SMART" id="SM00946">
    <property type="entry name" value="ProRS-C_1"/>
    <property type="match status" value="1"/>
</dbReference>
<evidence type="ECO:0000256" key="9">
    <source>
        <dbReference type="ARBA" id="ARBA00022840"/>
    </source>
</evidence>
<organism evidence="23 24">
    <name type="scientific">Oreochromis niloticus</name>
    <name type="common">Nile tilapia</name>
    <name type="synonym">Tilapia nilotica</name>
    <dbReference type="NCBI Taxonomy" id="8128"/>
    <lineage>
        <taxon>Eukaryota</taxon>
        <taxon>Metazoa</taxon>
        <taxon>Chordata</taxon>
        <taxon>Craniata</taxon>
        <taxon>Vertebrata</taxon>
        <taxon>Euteleostomi</taxon>
        <taxon>Actinopterygii</taxon>
        <taxon>Neopterygii</taxon>
        <taxon>Teleostei</taxon>
        <taxon>Neoteleostei</taxon>
        <taxon>Acanthomorphata</taxon>
        <taxon>Ovalentaria</taxon>
        <taxon>Cichlomorphae</taxon>
        <taxon>Cichliformes</taxon>
        <taxon>Cichlidae</taxon>
        <taxon>African cichlids</taxon>
        <taxon>Pseudocrenilabrinae</taxon>
        <taxon>Oreochromini</taxon>
        <taxon>Oreochromis</taxon>
    </lineage>
</organism>
<dbReference type="Pfam" id="PF03950">
    <property type="entry name" value="tRNA-synt_1c_C"/>
    <property type="match status" value="1"/>
</dbReference>
<dbReference type="GO" id="GO:0017101">
    <property type="term" value="C:aminoacyl-tRNA synthetase multienzyme complex"/>
    <property type="evidence" value="ECO:0007669"/>
    <property type="project" value="UniProtKB-ARBA"/>
</dbReference>
<dbReference type="Gene3D" id="3.40.50.800">
    <property type="entry name" value="Anticodon-binding domain"/>
    <property type="match status" value="1"/>
</dbReference>
<keyword evidence="10" id="KW-0694">RNA-binding</keyword>
<dbReference type="InterPro" id="IPR020061">
    <property type="entry name" value="Glu_tRNA_lig_a-bdl"/>
</dbReference>
<dbReference type="GO" id="GO:0004818">
    <property type="term" value="F:glutamate-tRNA ligase activity"/>
    <property type="evidence" value="ECO:0007669"/>
    <property type="project" value="UniProtKB-EC"/>
</dbReference>
<dbReference type="NCBIfam" id="TIGR00463">
    <property type="entry name" value="gltX_arch"/>
    <property type="match status" value="1"/>
</dbReference>
<evidence type="ECO:0000256" key="12">
    <source>
        <dbReference type="ARBA" id="ARBA00023146"/>
    </source>
</evidence>
<dbReference type="InterPro" id="IPR020056">
    <property type="entry name" value="Rbsml_bL25/Gln-tRNA_synth_N"/>
</dbReference>
<keyword evidence="13" id="KW-0511">Multifunctional enzyme</keyword>
<dbReference type="SMART" id="SM00991">
    <property type="entry name" value="WHEP-TRS"/>
    <property type="match status" value="4"/>
</dbReference>
<reference evidence="23" key="2">
    <citation type="submission" date="2025-08" db="UniProtKB">
        <authorList>
            <consortium name="Ensembl"/>
        </authorList>
    </citation>
    <scope>IDENTIFICATION</scope>
</reference>